<evidence type="ECO:0000313" key="1">
    <source>
        <dbReference type="EMBL" id="DAE28915.1"/>
    </source>
</evidence>
<organism evidence="1">
    <name type="scientific">virus sp. ctmTa7</name>
    <dbReference type="NCBI Taxonomy" id="2828255"/>
    <lineage>
        <taxon>Viruses</taxon>
    </lineage>
</organism>
<sequence length="46" mass="5199">MLLFTKVSTTFHGLFLSLFAGLAILQDYNRPFTTVNFADFLCITLP</sequence>
<reference evidence="1" key="1">
    <citation type="journal article" date="2021" name="Proc. Natl. Acad. Sci. U.S.A.">
        <title>A Catalog of Tens of Thousands of Viruses from Human Metagenomes Reveals Hidden Associations with Chronic Diseases.</title>
        <authorList>
            <person name="Tisza M.J."/>
            <person name="Buck C.B."/>
        </authorList>
    </citation>
    <scope>NUCLEOTIDE SEQUENCE</scope>
    <source>
        <strain evidence="1">CtmTa7</strain>
    </source>
</reference>
<dbReference type="EMBL" id="BK059091">
    <property type="protein sequence ID" value="DAE28915.1"/>
    <property type="molecule type" value="Genomic_DNA"/>
</dbReference>
<accession>A0A8S5RCQ4</accession>
<name>A0A8S5RCQ4_9VIRU</name>
<protein>
    <submittedName>
        <fullName evidence="1">Uncharacterized protein</fullName>
    </submittedName>
</protein>
<proteinExistence type="predicted"/>